<protein>
    <submittedName>
        <fullName evidence="2">Uncharacterized protein</fullName>
    </submittedName>
</protein>
<dbReference type="RefSeq" id="WP_203325657.1">
    <property type="nucleotide sequence ID" value="NZ_CP069213.1"/>
</dbReference>
<feature type="signal peptide" evidence="1">
    <location>
        <begin position="1"/>
        <end position="19"/>
    </location>
</feature>
<evidence type="ECO:0000256" key="1">
    <source>
        <dbReference type="SAM" id="SignalP"/>
    </source>
</evidence>
<sequence>MKRFMLLSLLTLTSMSVVSNDDFHIPGVLYSSSDSSTLAIHNLSKEEITIDIYGENFTLANGSGLSFDCESQSYVEIQIKNKIHDYFEVSCPSKVTFSDKFKLVD</sequence>
<evidence type="ECO:0000313" key="3">
    <source>
        <dbReference type="Proteomes" id="UP000596252"/>
    </source>
</evidence>
<organism evidence="2 3">
    <name type="scientific">Shewanella litorisediminis</name>
    <dbReference type="NCBI Taxonomy" id="1173586"/>
    <lineage>
        <taxon>Bacteria</taxon>
        <taxon>Pseudomonadati</taxon>
        <taxon>Pseudomonadota</taxon>
        <taxon>Gammaproteobacteria</taxon>
        <taxon>Alteromonadales</taxon>
        <taxon>Shewanellaceae</taxon>
        <taxon>Shewanella</taxon>
    </lineage>
</organism>
<dbReference type="Proteomes" id="UP000596252">
    <property type="component" value="Chromosome"/>
</dbReference>
<feature type="chain" id="PRO_5045186996" evidence="1">
    <location>
        <begin position="20"/>
        <end position="105"/>
    </location>
</feature>
<keyword evidence="3" id="KW-1185">Reference proteome</keyword>
<gene>
    <name evidence="2" type="ORF">JQC75_00695</name>
</gene>
<dbReference type="EMBL" id="CP069213">
    <property type="protein sequence ID" value="QRH01998.1"/>
    <property type="molecule type" value="Genomic_DNA"/>
</dbReference>
<keyword evidence="1" id="KW-0732">Signal</keyword>
<reference evidence="2 3" key="1">
    <citation type="journal article" date="2012" name="Antonie Van Leeuwenhoek">
        <title>Shewanella litorisediminis sp. nov., a gammaproteobacterium isolated from a tidal flat sediment.</title>
        <authorList>
            <person name="Lee M.H."/>
            <person name="Yoon J.H."/>
        </authorList>
    </citation>
    <scope>NUCLEOTIDE SEQUENCE [LARGE SCALE GENOMIC DNA]</scope>
    <source>
        <strain evidence="2 3">SMK1-12</strain>
    </source>
</reference>
<accession>A0ABX7G418</accession>
<evidence type="ECO:0000313" key="2">
    <source>
        <dbReference type="EMBL" id="QRH01998.1"/>
    </source>
</evidence>
<name>A0ABX7G418_9GAMM</name>
<proteinExistence type="predicted"/>